<evidence type="ECO:0000256" key="1">
    <source>
        <dbReference type="PROSITE-ProRule" id="PRU00076"/>
    </source>
</evidence>
<feature type="compositionally biased region" description="Low complexity" evidence="2">
    <location>
        <begin position="422"/>
        <end position="432"/>
    </location>
</feature>
<dbReference type="InterPro" id="IPR000742">
    <property type="entry name" value="EGF"/>
</dbReference>
<dbReference type="Gene3D" id="2.10.25.10">
    <property type="entry name" value="Laminin"/>
    <property type="match status" value="1"/>
</dbReference>
<organism evidence="4 5">
    <name type="scientific">Heterorhabditis bacteriophora</name>
    <name type="common">Entomopathogenic nematode worm</name>
    <dbReference type="NCBI Taxonomy" id="37862"/>
    <lineage>
        <taxon>Eukaryota</taxon>
        <taxon>Metazoa</taxon>
        <taxon>Ecdysozoa</taxon>
        <taxon>Nematoda</taxon>
        <taxon>Chromadorea</taxon>
        <taxon>Rhabditida</taxon>
        <taxon>Rhabditina</taxon>
        <taxon>Rhabditomorpha</taxon>
        <taxon>Strongyloidea</taxon>
        <taxon>Heterorhabditidae</taxon>
        <taxon>Heterorhabditis</taxon>
    </lineage>
</organism>
<dbReference type="AlphaFoldDB" id="A0A1I7XCV2"/>
<dbReference type="Proteomes" id="UP000095283">
    <property type="component" value="Unplaced"/>
</dbReference>
<reference evidence="5" key="1">
    <citation type="submission" date="2016-11" db="UniProtKB">
        <authorList>
            <consortium name="WormBaseParasite"/>
        </authorList>
    </citation>
    <scope>IDENTIFICATION</scope>
</reference>
<name>A0A1I7XCV2_HETBA</name>
<comment type="caution">
    <text evidence="1">Lacks conserved residue(s) required for the propagation of feature annotation.</text>
</comment>
<dbReference type="SUPFAM" id="SSF57196">
    <property type="entry name" value="EGF/Laminin"/>
    <property type="match status" value="1"/>
</dbReference>
<keyword evidence="1" id="KW-1015">Disulfide bond</keyword>
<proteinExistence type="predicted"/>
<dbReference type="WBParaSite" id="Hba_15185">
    <property type="protein sequence ID" value="Hba_15185"/>
    <property type="gene ID" value="Hba_15185"/>
</dbReference>
<evidence type="ECO:0000256" key="2">
    <source>
        <dbReference type="SAM" id="MobiDB-lite"/>
    </source>
</evidence>
<feature type="region of interest" description="Disordered" evidence="2">
    <location>
        <begin position="406"/>
        <end position="444"/>
    </location>
</feature>
<evidence type="ECO:0000313" key="5">
    <source>
        <dbReference type="WBParaSite" id="Hba_15185"/>
    </source>
</evidence>
<keyword evidence="4" id="KW-1185">Reference proteome</keyword>
<evidence type="ECO:0000259" key="3">
    <source>
        <dbReference type="PROSITE" id="PS50026"/>
    </source>
</evidence>
<dbReference type="PROSITE" id="PS00022">
    <property type="entry name" value="EGF_1"/>
    <property type="match status" value="1"/>
</dbReference>
<feature type="domain" description="EGF-like" evidence="3">
    <location>
        <begin position="228"/>
        <end position="264"/>
    </location>
</feature>
<dbReference type="PROSITE" id="PS01186">
    <property type="entry name" value="EGF_2"/>
    <property type="match status" value="1"/>
</dbReference>
<evidence type="ECO:0000313" key="4">
    <source>
        <dbReference type="Proteomes" id="UP000095283"/>
    </source>
</evidence>
<protein>
    <submittedName>
        <fullName evidence="5">EGF-like domain-containing protein</fullName>
    </submittedName>
</protein>
<accession>A0A1I7XCV2</accession>
<dbReference type="PROSITE" id="PS50026">
    <property type="entry name" value="EGF_3"/>
    <property type="match status" value="1"/>
</dbReference>
<dbReference type="CDD" id="cd00054">
    <property type="entry name" value="EGF_CA"/>
    <property type="match status" value="1"/>
</dbReference>
<feature type="disulfide bond" evidence="1">
    <location>
        <begin position="254"/>
        <end position="263"/>
    </location>
</feature>
<sequence>MLHIKYKALSFCQKDSTSDMADESDFRDANNLDLFKKKGHLLNPLAHLFYLNEQGSKSIREKGDVRVVSINNMTQFVTSIHSVTQVAQVQKEVYGLCRKPKYNQSPTCKFTLFYLLNLEEEFVLSARNTTLQSGESALISCAHPNISTVHTITCTQRGQFYPHPTMLECKLPAYDLIESEEETPDNREYRDSCDECYRTGTKSCIKEEGRGYKCICKEGWTRFSCWKSPNLCSPSICGEHGRCRSKVDTIECVCKLGYGGSFCEVERRNVTWAGKKTANILSSSTIGSAIVAGGNVITITLKAVGKVLISNEDVFLLPSYIVPTWNPVFKILLNFYPHTPNVVANFLRARGEYGNQKEWKKANQAGKTGKGRITTVASNNTASLNGIRSVYCPTVSKTSVWRAQKANRKSIHQAGKNEEVSDSSSRSQESQDGFTHAHMPWTSE</sequence>
<dbReference type="SMART" id="SM00181">
    <property type="entry name" value="EGF"/>
    <property type="match status" value="2"/>
</dbReference>
<keyword evidence="1" id="KW-0245">EGF-like domain</keyword>